<dbReference type="Proteomes" id="UP000886520">
    <property type="component" value="Chromosome 4"/>
</dbReference>
<feature type="compositionally biased region" description="Basic and acidic residues" evidence="1">
    <location>
        <begin position="32"/>
        <end position="44"/>
    </location>
</feature>
<comment type="caution">
    <text evidence="4">The sequence shown here is derived from an EMBL/GenBank/DDBJ whole genome shotgun (WGS) entry which is preliminary data.</text>
</comment>
<name>A0A9D4V7C6_ADICA</name>
<dbReference type="AlphaFoldDB" id="A0A9D4V7C6"/>
<protein>
    <recommendedName>
        <fullName evidence="6">Electron transporter</fullName>
    </recommendedName>
</protein>
<dbReference type="PANTHER" id="PTHR23054">
    <property type="entry name" value="TERNARY COMPLEX FACTOR MIP1, LEUCINE-ZIPPER-RELATED"/>
    <property type="match status" value="1"/>
</dbReference>
<organism evidence="4 5">
    <name type="scientific">Adiantum capillus-veneris</name>
    <name type="common">Maidenhair fern</name>
    <dbReference type="NCBI Taxonomy" id="13818"/>
    <lineage>
        <taxon>Eukaryota</taxon>
        <taxon>Viridiplantae</taxon>
        <taxon>Streptophyta</taxon>
        <taxon>Embryophyta</taxon>
        <taxon>Tracheophyta</taxon>
        <taxon>Polypodiopsida</taxon>
        <taxon>Polypodiidae</taxon>
        <taxon>Polypodiales</taxon>
        <taxon>Pteridineae</taxon>
        <taxon>Pteridaceae</taxon>
        <taxon>Vittarioideae</taxon>
        <taxon>Adiantum</taxon>
    </lineage>
</organism>
<feature type="domain" description="Ternary complex factor MIP1 leucine-zipper" evidence="3">
    <location>
        <begin position="57"/>
        <end position="138"/>
    </location>
</feature>
<evidence type="ECO:0000259" key="3">
    <source>
        <dbReference type="Pfam" id="PF14389"/>
    </source>
</evidence>
<dbReference type="PANTHER" id="PTHR23054:SF18">
    <property type="entry name" value="TERNARY COMPLEX FACTOR MIP1, LEUCINE-ZIPPER"/>
    <property type="match status" value="1"/>
</dbReference>
<feature type="region of interest" description="Disordered" evidence="1">
    <location>
        <begin position="308"/>
        <end position="331"/>
    </location>
</feature>
<dbReference type="Pfam" id="PF14389">
    <property type="entry name" value="Lzipper-MIP1"/>
    <property type="match status" value="1"/>
</dbReference>
<dbReference type="Pfam" id="PF04784">
    <property type="entry name" value="DUF547"/>
    <property type="match status" value="1"/>
</dbReference>
<evidence type="ECO:0000256" key="1">
    <source>
        <dbReference type="SAM" id="MobiDB-lite"/>
    </source>
</evidence>
<dbReference type="InterPro" id="IPR006869">
    <property type="entry name" value="DUF547"/>
</dbReference>
<evidence type="ECO:0008006" key="6">
    <source>
        <dbReference type="Google" id="ProtNLM"/>
    </source>
</evidence>
<dbReference type="InterPro" id="IPR025757">
    <property type="entry name" value="MIP1_Leuzipper"/>
</dbReference>
<evidence type="ECO:0000259" key="2">
    <source>
        <dbReference type="Pfam" id="PF04784"/>
    </source>
</evidence>
<proteinExistence type="predicted"/>
<evidence type="ECO:0000313" key="5">
    <source>
        <dbReference type="Proteomes" id="UP000886520"/>
    </source>
</evidence>
<evidence type="ECO:0000313" key="4">
    <source>
        <dbReference type="EMBL" id="KAI5080810.1"/>
    </source>
</evidence>
<dbReference type="EMBL" id="JABFUD020000004">
    <property type="protein sequence ID" value="KAI5080810.1"/>
    <property type="molecule type" value="Genomic_DNA"/>
</dbReference>
<sequence length="621" mass="70846">MSIAMRHWRSKSISEEKAAALNPIRSPIVLRKDQRSYENEESVKKVPKSKTKRDTTRKEHRISLEQDVQDLQARLTGQRVTKGILEQALARASSVQVHADGTCIPQHTHRLIKDIALLELEVVHLEQYLLSLYRKAFEVKIQEQTCVSKVLNKQEVSSLYQDVQPHQNVQGSPRTAKMHLSQQLETPKLAKKSLHAKSGSLLFRKLEATTDKDGFNVDEKGAARRRLSISYSQPITLSRKEAKGSPSTVTSELWREVISADANASVNYTEASPGRFMSESPNKLSEELVRCMAAIYCKLADPPIPHLGSISPSPSHSSMSTLSSKELSSDGWSPNWRKDGLCSASPTRTSQWRFATDNRSPYTSMVAVHWISVDNDRLLYAEKMLQNFRYLVQELEKLNPGKLKHEEKLAFWLNIYNALMMHAYLAYGIPKSHIKRVSLLQKASYKIGSHSINAHMIEHSFLGCKSSRPSQWFQSLLSPVSKLRVGHHRQVYALDKPEPLACFAVCCGGYSDPAVRVYTGKNVYQELDAAKREFLQANIIVRKDNKVLMPRVLEAFARESSMSTLGLLQWICVNVSEHQRRDLRTCMKVRSYNRCIEWTPYNFNFRYLFVRDLARWFPPNS</sequence>
<reference evidence="4" key="1">
    <citation type="submission" date="2021-01" db="EMBL/GenBank/DDBJ databases">
        <title>Adiantum capillus-veneris genome.</title>
        <authorList>
            <person name="Fang Y."/>
            <person name="Liao Q."/>
        </authorList>
    </citation>
    <scope>NUCLEOTIDE SEQUENCE</scope>
    <source>
        <strain evidence="4">H3</strain>
        <tissue evidence="4">Leaf</tissue>
    </source>
</reference>
<feature type="compositionally biased region" description="Low complexity" evidence="1">
    <location>
        <begin position="308"/>
        <end position="326"/>
    </location>
</feature>
<dbReference type="OrthoDB" id="418495at2759"/>
<gene>
    <name evidence="4" type="ORF">GOP47_0003993</name>
</gene>
<keyword evidence="5" id="KW-1185">Reference proteome</keyword>
<feature type="region of interest" description="Disordered" evidence="1">
    <location>
        <begin position="32"/>
        <end position="60"/>
    </location>
</feature>
<feature type="domain" description="DUF547" evidence="2">
    <location>
        <begin position="402"/>
        <end position="535"/>
    </location>
</feature>
<accession>A0A9D4V7C6</accession>